<proteinExistence type="predicted"/>
<accession>A0A9N8D964</accession>
<dbReference type="AlphaFoldDB" id="A0A9N8D964"/>
<feature type="compositionally biased region" description="Polar residues" evidence="1">
    <location>
        <begin position="140"/>
        <end position="151"/>
    </location>
</feature>
<keyword evidence="3" id="KW-1185">Reference proteome</keyword>
<feature type="compositionally biased region" description="Low complexity" evidence="1">
    <location>
        <begin position="120"/>
        <end position="133"/>
    </location>
</feature>
<comment type="caution">
    <text evidence="2">The sequence shown here is derived from an EMBL/GenBank/DDBJ whole genome shotgun (WGS) entry which is preliminary data.</text>
</comment>
<dbReference type="EMBL" id="CAICTM010000038">
    <property type="protein sequence ID" value="CAB9498429.1"/>
    <property type="molecule type" value="Genomic_DNA"/>
</dbReference>
<feature type="region of interest" description="Disordered" evidence="1">
    <location>
        <begin position="1"/>
        <end position="42"/>
    </location>
</feature>
<protein>
    <submittedName>
        <fullName evidence="2">Uncharacterized protein</fullName>
    </submittedName>
</protein>
<reference evidence="2" key="1">
    <citation type="submission" date="2020-06" db="EMBL/GenBank/DDBJ databases">
        <authorList>
            <consortium name="Plant Systems Biology data submission"/>
        </authorList>
    </citation>
    <scope>NUCLEOTIDE SEQUENCE</scope>
    <source>
        <strain evidence="2">D6</strain>
    </source>
</reference>
<sequence length="151" mass="16246">MTAESEEFKASVGDVVKEKKEKKEDEAVSPNVPLSVPPNVPVTSDAQIKSEIQGLRLTQAAQDEALKTAEQQQRQQQASDAQINEAEIQATSSTSDAQIKAEIQGLRLNQAAQDEALKTAEQQQRQQQASGAQINEAEIQATSTSLGCANQ</sequence>
<gene>
    <name evidence="2" type="ORF">SEMRO_38_G023600.1</name>
</gene>
<evidence type="ECO:0000256" key="1">
    <source>
        <dbReference type="SAM" id="MobiDB-lite"/>
    </source>
</evidence>
<evidence type="ECO:0000313" key="2">
    <source>
        <dbReference type="EMBL" id="CAB9498429.1"/>
    </source>
</evidence>
<name>A0A9N8D964_9STRA</name>
<feature type="region of interest" description="Disordered" evidence="1">
    <location>
        <begin position="114"/>
        <end position="151"/>
    </location>
</feature>
<evidence type="ECO:0000313" key="3">
    <source>
        <dbReference type="Proteomes" id="UP001153069"/>
    </source>
</evidence>
<feature type="compositionally biased region" description="Basic and acidic residues" evidence="1">
    <location>
        <begin position="15"/>
        <end position="26"/>
    </location>
</feature>
<dbReference type="Proteomes" id="UP001153069">
    <property type="component" value="Unassembled WGS sequence"/>
</dbReference>
<organism evidence="2 3">
    <name type="scientific">Seminavis robusta</name>
    <dbReference type="NCBI Taxonomy" id="568900"/>
    <lineage>
        <taxon>Eukaryota</taxon>
        <taxon>Sar</taxon>
        <taxon>Stramenopiles</taxon>
        <taxon>Ochrophyta</taxon>
        <taxon>Bacillariophyta</taxon>
        <taxon>Bacillariophyceae</taxon>
        <taxon>Bacillariophycidae</taxon>
        <taxon>Naviculales</taxon>
        <taxon>Naviculaceae</taxon>
        <taxon>Seminavis</taxon>
    </lineage>
</organism>